<organism evidence="1 2">
    <name type="scientific">Phreatobacter stygius</name>
    <dbReference type="NCBI Taxonomy" id="1940610"/>
    <lineage>
        <taxon>Bacteria</taxon>
        <taxon>Pseudomonadati</taxon>
        <taxon>Pseudomonadota</taxon>
        <taxon>Alphaproteobacteria</taxon>
        <taxon>Hyphomicrobiales</taxon>
        <taxon>Phreatobacteraceae</taxon>
        <taxon>Phreatobacter</taxon>
    </lineage>
</organism>
<dbReference type="AlphaFoldDB" id="A0A4D7AYS2"/>
<gene>
    <name evidence="1" type="ORF">E8M01_06650</name>
</gene>
<dbReference type="Proteomes" id="UP000298781">
    <property type="component" value="Chromosome"/>
</dbReference>
<accession>A0A4D7AYS2</accession>
<evidence type="ECO:0000313" key="2">
    <source>
        <dbReference type="Proteomes" id="UP000298781"/>
    </source>
</evidence>
<keyword evidence="2" id="KW-1185">Reference proteome</keyword>
<dbReference type="EMBL" id="CP039690">
    <property type="protein sequence ID" value="QCI63953.1"/>
    <property type="molecule type" value="Genomic_DNA"/>
</dbReference>
<proteinExistence type="predicted"/>
<dbReference type="OrthoDB" id="7652274at2"/>
<name>A0A4D7AYS2_9HYPH</name>
<protein>
    <submittedName>
        <fullName evidence="1">Uncharacterized protein</fullName>
    </submittedName>
</protein>
<sequence length="63" mass="7106">MKNTNEPNRPSHIIWQVIGETGKARWIRVGAGWANKDGKGLTLKFDAYPVAGRTVIRELTEQE</sequence>
<evidence type="ECO:0000313" key="1">
    <source>
        <dbReference type="EMBL" id="QCI63953.1"/>
    </source>
</evidence>
<dbReference type="KEGG" id="pstg:E8M01_06650"/>
<dbReference type="RefSeq" id="WP_136959409.1">
    <property type="nucleotide sequence ID" value="NZ_CP039690.1"/>
</dbReference>
<reference evidence="1 2" key="1">
    <citation type="submission" date="2019-04" db="EMBL/GenBank/DDBJ databases">
        <title>Phreatobacter aquaticus sp. nov.</title>
        <authorList>
            <person name="Choi A."/>
        </authorList>
    </citation>
    <scope>NUCLEOTIDE SEQUENCE [LARGE SCALE GENOMIC DNA]</scope>
    <source>
        <strain evidence="1 2">KCTC 52518</strain>
    </source>
</reference>